<evidence type="ECO:0000313" key="3">
    <source>
        <dbReference type="Proteomes" id="UP000053558"/>
    </source>
</evidence>
<dbReference type="SUPFAM" id="SSF52047">
    <property type="entry name" value="RNI-like"/>
    <property type="match status" value="1"/>
</dbReference>
<dbReference type="InterPro" id="IPR032675">
    <property type="entry name" value="LRR_dom_sf"/>
</dbReference>
<dbReference type="Pfam" id="PF12937">
    <property type="entry name" value="F-box-like"/>
    <property type="match status" value="1"/>
</dbReference>
<dbReference type="OrthoDB" id="3208358at2759"/>
<dbReference type="Gene3D" id="3.80.10.10">
    <property type="entry name" value="Ribonuclease Inhibitor"/>
    <property type="match status" value="1"/>
</dbReference>
<dbReference type="Gene3D" id="1.20.1280.50">
    <property type="match status" value="1"/>
</dbReference>
<dbReference type="EMBL" id="JH711574">
    <property type="protein sequence ID" value="EIW84674.1"/>
    <property type="molecule type" value="Genomic_DNA"/>
</dbReference>
<proteinExistence type="predicted"/>
<dbReference type="InterPro" id="IPR001810">
    <property type="entry name" value="F-box_dom"/>
</dbReference>
<dbReference type="Proteomes" id="UP000053558">
    <property type="component" value="Unassembled WGS sequence"/>
</dbReference>
<dbReference type="AlphaFoldDB" id="A0A5M3N0Y4"/>
<dbReference type="GeneID" id="19204650"/>
<dbReference type="KEGG" id="cput:CONPUDRAFT_162042"/>
<feature type="domain" description="F-box" evidence="1">
    <location>
        <begin position="47"/>
        <end position="93"/>
    </location>
</feature>
<sequence>MLATWPDAAERQVQVTPLDDDINTYLHIVQQLRTRRNTLMPACCLLPEVLSEIFSYLVPIRVHDNHDIIAVTHVCRCWRDVALAFPHLWSHIHSRLSSSSQISLAEMMYERAADAVLTIEVDADDTDERIHLIEELARQLHRTHVFKLEPSRGQYPGFVENLVVDCPILESFWICVGGSRSDSDVLLPNGMFRNASRLQMLHLSGCALHWDSLALNGLTCLELSHLRELAPAPSELLGLLEGNSALQDLELVDVLAKFWLTPSSWNADVAINLPNLRHLALSDITFIQYAHFLSRLNVPPETHITLDITIPEGRSPNSLMLFPARVLTPYRDDPGIAYSVSIEHGYRTDIDIAPLIESNCPQCSYQTCRSHLDATFRYSGSDRDHSAYSPFTSLCSGSPLFSIQKLTIDTGDEQPFGAILWRDVFLALPNLTFLDISVEEDNLTRALDALAPGESLRPLPQLEELVLCPASGHQGGAENLADALEKRAKAGLHLKSLTNRGIELSRSVIVRVRWMVVGILSGFD</sequence>
<dbReference type="SUPFAM" id="SSF81383">
    <property type="entry name" value="F-box domain"/>
    <property type="match status" value="1"/>
</dbReference>
<accession>A0A5M3N0Y4</accession>
<protein>
    <recommendedName>
        <fullName evidence="1">F-box domain-containing protein</fullName>
    </recommendedName>
</protein>
<keyword evidence="3" id="KW-1185">Reference proteome</keyword>
<reference evidence="3" key="1">
    <citation type="journal article" date="2012" name="Science">
        <title>The Paleozoic origin of enzymatic lignin decomposition reconstructed from 31 fungal genomes.</title>
        <authorList>
            <person name="Floudas D."/>
            <person name="Binder M."/>
            <person name="Riley R."/>
            <person name="Barry K."/>
            <person name="Blanchette R.A."/>
            <person name="Henrissat B."/>
            <person name="Martinez A.T."/>
            <person name="Otillar R."/>
            <person name="Spatafora J.W."/>
            <person name="Yadav J.S."/>
            <person name="Aerts A."/>
            <person name="Benoit I."/>
            <person name="Boyd A."/>
            <person name="Carlson A."/>
            <person name="Copeland A."/>
            <person name="Coutinho P.M."/>
            <person name="de Vries R.P."/>
            <person name="Ferreira P."/>
            <person name="Findley K."/>
            <person name="Foster B."/>
            <person name="Gaskell J."/>
            <person name="Glotzer D."/>
            <person name="Gorecki P."/>
            <person name="Heitman J."/>
            <person name="Hesse C."/>
            <person name="Hori C."/>
            <person name="Igarashi K."/>
            <person name="Jurgens J.A."/>
            <person name="Kallen N."/>
            <person name="Kersten P."/>
            <person name="Kohler A."/>
            <person name="Kuees U."/>
            <person name="Kumar T.K.A."/>
            <person name="Kuo A."/>
            <person name="LaButti K."/>
            <person name="Larrondo L.F."/>
            <person name="Lindquist E."/>
            <person name="Ling A."/>
            <person name="Lombard V."/>
            <person name="Lucas S."/>
            <person name="Lundell T."/>
            <person name="Martin R."/>
            <person name="McLaughlin D.J."/>
            <person name="Morgenstern I."/>
            <person name="Morin E."/>
            <person name="Murat C."/>
            <person name="Nagy L.G."/>
            <person name="Nolan M."/>
            <person name="Ohm R.A."/>
            <person name="Patyshakuliyeva A."/>
            <person name="Rokas A."/>
            <person name="Ruiz-Duenas F.J."/>
            <person name="Sabat G."/>
            <person name="Salamov A."/>
            <person name="Samejima M."/>
            <person name="Schmutz J."/>
            <person name="Slot J.C."/>
            <person name="St John F."/>
            <person name="Stenlid J."/>
            <person name="Sun H."/>
            <person name="Sun S."/>
            <person name="Syed K."/>
            <person name="Tsang A."/>
            <person name="Wiebenga A."/>
            <person name="Young D."/>
            <person name="Pisabarro A."/>
            <person name="Eastwood D.C."/>
            <person name="Martin F."/>
            <person name="Cullen D."/>
            <person name="Grigoriev I.V."/>
            <person name="Hibbett D.S."/>
        </authorList>
    </citation>
    <scope>NUCLEOTIDE SEQUENCE [LARGE SCALE GENOMIC DNA]</scope>
    <source>
        <strain evidence="3">RWD-64-598 SS2</strain>
    </source>
</reference>
<evidence type="ECO:0000313" key="2">
    <source>
        <dbReference type="EMBL" id="EIW84674.1"/>
    </source>
</evidence>
<evidence type="ECO:0000259" key="1">
    <source>
        <dbReference type="Pfam" id="PF12937"/>
    </source>
</evidence>
<dbReference type="InterPro" id="IPR036047">
    <property type="entry name" value="F-box-like_dom_sf"/>
</dbReference>
<gene>
    <name evidence="2" type="ORF">CONPUDRAFT_162042</name>
</gene>
<name>A0A5M3N0Y4_CONPW</name>
<comment type="caution">
    <text evidence="2">The sequence shown here is derived from an EMBL/GenBank/DDBJ whole genome shotgun (WGS) entry which is preliminary data.</text>
</comment>
<dbReference type="RefSeq" id="XP_007764401.1">
    <property type="nucleotide sequence ID" value="XM_007766211.1"/>
</dbReference>
<organism evidence="2 3">
    <name type="scientific">Coniophora puteana (strain RWD-64-598)</name>
    <name type="common">Brown rot fungus</name>
    <dbReference type="NCBI Taxonomy" id="741705"/>
    <lineage>
        <taxon>Eukaryota</taxon>
        <taxon>Fungi</taxon>
        <taxon>Dikarya</taxon>
        <taxon>Basidiomycota</taxon>
        <taxon>Agaricomycotina</taxon>
        <taxon>Agaricomycetes</taxon>
        <taxon>Agaricomycetidae</taxon>
        <taxon>Boletales</taxon>
        <taxon>Coniophorineae</taxon>
        <taxon>Coniophoraceae</taxon>
        <taxon>Coniophora</taxon>
    </lineage>
</organism>